<keyword evidence="6 9" id="KW-0028">Amino-acid biosynthesis</keyword>
<evidence type="ECO:0000259" key="11">
    <source>
        <dbReference type="Pfam" id="PF00464"/>
    </source>
</evidence>
<evidence type="ECO:0000256" key="3">
    <source>
        <dbReference type="ARBA" id="ARBA00011738"/>
    </source>
</evidence>
<dbReference type="UniPathway" id="UPA00288">
    <property type="reaction ID" value="UER01023"/>
</dbReference>
<comment type="subunit">
    <text evidence="3 9">Homodimer.</text>
</comment>
<dbReference type="GO" id="GO:0030170">
    <property type="term" value="F:pyridoxal phosphate binding"/>
    <property type="evidence" value="ECO:0007669"/>
    <property type="project" value="UniProtKB-UniRule"/>
</dbReference>
<evidence type="ECO:0000256" key="6">
    <source>
        <dbReference type="ARBA" id="ARBA00022605"/>
    </source>
</evidence>
<dbReference type="GO" id="GO:0008168">
    <property type="term" value="F:methyltransferase activity"/>
    <property type="evidence" value="ECO:0007669"/>
    <property type="project" value="UniProtKB-KW"/>
</dbReference>
<evidence type="ECO:0000256" key="8">
    <source>
        <dbReference type="ARBA" id="ARBA00022898"/>
    </source>
</evidence>
<sequence>MSLREDLIKVLELTRAHNRWRRFEAINLIPSENVMSPLAEAAYFTDMMHRYAEGKPRKRYYQGLTYVDEVELLVMDLMSKLLEVRFVEPRPISGTVANAAVFRVLGRPGDKALIAPVQAGAHVSHTKFGTLGALGIEHIELPFDRERWNVDVDKAVKMVEEVKPKFVTLGGSVYMFPHPTKELANAAHSVGAKLIHDVAHVLGLIAGKVWPNPIHEGADVATSSTHKTFPGPQGGIIFTNDEELYKEISKYIFPWFISNHHLHRLPATAVTAIEMLEFGREYAEQIVKNAKAFAQACVEEGFKVPTEHLGFTQSHMFVIDVRELGGGTKAATLLEQANIIVNKNLLPWDPPEAVKDPSGIRLGTPEMTRYGMKEDAFKEIAKLMREVLIDKKDPQQVKKKVIELRKNYVEVKYGYNIPKEELEKTPIKIPMLL</sequence>
<dbReference type="SUPFAM" id="SSF53383">
    <property type="entry name" value="PLP-dependent transferases"/>
    <property type="match status" value="1"/>
</dbReference>
<dbReference type="EC" id="2.1.2.-" evidence="9"/>
<comment type="subcellular location">
    <subcellularLocation>
        <location evidence="9">Cytoplasm</location>
    </subcellularLocation>
</comment>
<dbReference type="FunFam" id="3.90.1150.10:FF:000114">
    <property type="entry name" value="Serine hydroxymethyltransferase"/>
    <property type="match status" value="1"/>
</dbReference>
<evidence type="ECO:0000313" key="13">
    <source>
        <dbReference type="Proteomes" id="UP000244093"/>
    </source>
</evidence>
<evidence type="ECO:0000256" key="1">
    <source>
        <dbReference type="ARBA" id="ARBA00001933"/>
    </source>
</evidence>
<feature type="site" description="Plays an important role in substrate specificity" evidence="9">
    <location>
        <position position="226"/>
    </location>
</feature>
<dbReference type="PIRSF" id="PIRSF000412">
    <property type="entry name" value="SHMT"/>
    <property type="match status" value="1"/>
</dbReference>
<evidence type="ECO:0000256" key="4">
    <source>
        <dbReference type="ARBA" id="ARBA00022490"/>
    </source>
</evidence>
<name>A0A2R7Y4J4_9CREN</name>
<dbReference type="GO" id="GO:0005737">
    <property type="term" value="C:cytoplasm"/>
    <property type="evidence" value="ECO:0007669"/>
    <property type="project" value="UniProtKB-SubCell"/>
</dbReference>
<dbReference type="GO" id="GO:0004372">
    <property type="term" value="F:glycine hydroxymethyltransferase activity"/>
    <property type="evidence" value="ECO:0007669"/>
    <property type="project" value="UniProtKB-UniRule"/>
</dbReference>
<evidence type="ECO:0000256" key="9">
    <source>
        <dbReference type="HAMAP-Rule" id="MF_00051"/>
    </source>
</evidence>
<comment type="function">
    <text evidence="9">Catalyzes the reversible interconversion of serine and glycine with a modified folate serving as the one-carbon carrier. Also exhibits a pteridine-independent aldolase activity toward beta-hydroxyamino acids, producing glycine and aldehydes, via a retro-aldol mechanism.</text>
</comment>
<evidence type="ECO:0000313" key="12">
    <source>
        <dbReference type="EMBL" id="PUA32403.1"/>
    </source>
</evidence>
<dbReference type="GO" id="GO:0035999">
    <property type="term" value="P:tetrahydrofolate interconversion"/>
    <property type="evidence" value="ECO:0007669"/>
    <property type="project" value="InterPro"/>
</dbReference>
<feature type="domain" description="Serine hydroxymethyltransferase-like" evidence="11">
    <location>
        <begin position="17"/>
        <end position="383"/>
    </location>
</feature>
<keyword evidence="5 9" id="KW-0554">One-carbon metabolism</keyword>
<comment type="similarity">
    <text evidence="2 9">Belongs to the SHMT family.</text>
</comment>
<accession>A0A2R7Y4J4</accession>
<comment type="pathway">
    <text evidence="9">Amino-acid biosynthesis; glycine biosynthesis; glycine from L-serine: step 1/1.</text>
</comment>
<dbReference type="EMBL" id="NBVN01000004">
    <property type="protein sequence ID" value="PUA32403.1"/>
    <property type="molecule type" value="Genomic_DNA"/>
</dbReference>
<dbReference type="Pfam" id="PF00464">
    <property type="entry name" value="SHMT"/>
    <property type="match status" value="1"/>
</dbReference>
<dbReference type="InterPro" id="IPR049943">
    <property type="entry name" value="Ser_HO-MeTrfase-like"/>
</dbReference>
<dbReference type="PANTHER" id="PTHR11680">
    <property type="entry name" value="SERINE HYDROXYMETHYLTRANSFERASE"/>
    <property type="match status" value="1"/>
</dbReference>
<dbReference type="Gene3D" id="3.90.1150.10">
    <property type="entry name" value="Aspartate Aminotransferase, domain 1"/>
    <property type="match status" value="1"/>
</dbReference>
<dbReference type="PANTHER" id="PTHR11680:SF35">
    <property type="entry name" value="SERINE HYDROXYMETHYLTRANSFERASE 1"/>
    <property type="match status" value="1"/>
</dbReference>
<dbReference type="AlphaFoldDB" id="A0A2R7Y4J4"/>
<comment type="caution">
    <text evidence="12">The sequence shown here is derived from an EMBL/GenBank/DDBJ whole genome shotgun (WGS) entry which is preliminary data.</text>
</comment>
<keyword evidence="7 9" id="KW-0808">Transferase</keyword>
<feature type="binding site" evidence="9">
    <location>
        <begin position="121"/>
        <end position="123"/>
    </location>
    <ligand>
        <name>(6S)-5,6,7,8-tetrahydrofolate</name>
        <dbReference type="ChEBI" id="CHEBI:57453"/>
    </ligand>
</feature>
<dbReference type="InterPro" id="IPR019798">
    <property type="entry name" value="Ser_HO-MeTrfase_PLP_BS"/>
</dbReference>
<dbReference type="FunFam" id="3.40.640.10:FF:000101">
    <property type="entry name" value="Serine hydroxymethyltransferase"/>
    <property type="match status" value="1"/>
</dbReference>
<dbReference type="Proteomes" id="UP000244093">
    <property type="component" value="Unassembled WGS sequence"/>
</dbReference>
<dbReference type="HAMAP" id="MF_00051">
    <property type="entry name" value="SHMT"/>
    <property type="match status" value="1"/>
</dbReference>
<dbReference type="InterPro" id="IPR015424">
    <property type="entry name" value="PyrdxlP-dep_Trfase"/>
</dbReference>
<dbReference type="GO" id="GO:0032259">
    <property type="term" value="P:methylation"/>
    <property type="evidence" value="ECO:0007669"/>
    <property type="project" value="UniProtKB-KW"/>
</dbReference>
<dbReference type="NCBIfam" id="NF000586">
    <property type="entry name" value="PRK00011.1"/>
    <property type="match status" value="1"/>
</dbReference>
<feature type="modified residue" description="N6-(pyridoxal phosphate)lysine" evidence="9 10">
    <location>
        <position position="227"/>
    </location>
</feature>
<proteinExistence type="inferred from homology"/>
<dbReference type="InterPro" id="IPR015421">
    <property type="entry name" value="PyrdxlP-dep_Trfase_major"/>
</dbReference>
<dbReference type="GO" id="GO:0019264">
    <property type="term" value="P:glycine biosynthetic process from serine"/>
    <property type="evidence" value="ECO:0007669"/>
    <property type="project" value="UniProtKB-UniRule"/>
</dbReference>
<evidence type="ECO:0000256" key="7">
    <source>
        <dbReference type="ARBA" id="ARBA00022679"/>
    </source>
</evidence>
<comment type="cofactor">
    <cofactor evidence="1 9 10">
        <name>pyridoxal 5'-phosphate</name>
        <dbReference type="ChEBI" id="CHEBI:597326"/>
    </cofactor>
</comment>
<dbReference type="InterPro" id="IPR039429">
    <property type="entry name" value="SHMT-like_dom"/>
</dbReference>
<dbReference type="Gene3D" id="3.40.640.10">
    <property type="entry name" value="Type I PLP-dependent aspartate aminotransferase-like (Major domain)"/>
    <property type="match status" value="1"/>
</dbReference>
<dbReference type="CDD" id="cd00378">
    <property type="entry name" value="SHMT"/>
    <property type="match status" value="1"/>
</dbReference>
<keyword evidence="8 9" id="KW-0663">Pyridoxal phosphate</keyword>
<organism evidence="12 13">
    <name type="scientific">Zestosphaera tikiterensis</name>
    <dbReference type="NCBI Taxonomy" id="1973259"/>
    <lineage>
        <taxon>Archaea</taxon>
        <taxon>Thermoproteota</taxon>
        <taxon>Thermoprotei</taxon>
        <taxon>Desulfurococcales</taxon>
        <taxon>Desulfurococcaceae</taxon>
        <taxon>Zestosphaera</taxon>
    </lineage>
</organism>
<evidence type="ECO:0000256" key="2">
    <source>
        <dbReference type="ARBA" id="ARBA00006376"/>
    </source>
</evidence>
<dbReference type="InterPro" id="IPR015422">
    <property type="entry name" value="PyrdxlP-dep_Trfase_small"/>
</dbReference>
<dbReference type="PROSITE" id="PS00096">
    <property type="entry name" value="SHMT"/>
    <property type="match status" value="1"/>
</dbReference>
<reference evidence="12 13" key="1">
    <citation type="journal article" date="2018" name="Syst. Appl. Microbiol.">
        <title>A new symbiotic nanoarchaeote (Candidatus Nanoclepta minutus) and its host (Zestosphaera tikiterensis gen. nov., sp. nov.) from a New Zealand hot spring.</title>
        <authorList>
            <person name="St John E."/>
            <person name="Liu Y."/>
            <person name="Podar M."/>
            <person name="Stott M.B."/>
            <person name="Meneghin J."/>
            <person name="Chen Z."/>
            <person name="Lagutin K."/>
            <person name="Mitchell K."/>
            <person name="Reysenbach A.L."/>
        </authorList>
    </citation>
    <scope>NUCLEOTIDE SEQUENCE [LARGE SCALE GENOMIC DNA]</scope>
    <source>
        <strain evidence="12">NZ3</strain>
    </source>
</reference>
<feature type="binding site" evidence="9">
    <location>
        <position position="242"/>
    </location>
    <ligand>
        <name>(6S)-5,6,7,8-tetrahydrofolate</name>
        <dbReference type="ChEBI" id="CHEBI:57453"/>
    </ligand>
</feature>
<comment type="caution">
    <text evidence="9">Lacks conserved residue(s) required for the propagation of feature annotation.</text>
</comment>
<keyword evidence="4 9" id="KW-0963">Cytoplasm</keyword>
<gene>
    <name evidence="9" type="primary">glyA</name>
    <name evidence="12" type="ORF">B7O98_07040</name>
</gene>
<protein>
    <recommendedName>
        <fullName evidence="9">Serine hydroxymethyltransferase</fullName>
        <shortName evidence="9">SHMT</shortName>
        <shortName evidence="9">Serine methylase</shortName>
        <ecNumber evidence="9">2.1.2.-</ecNumber>
    </recommendedName>
</protein>
<dbReference type="InterPro" id="IPR001085">
    <property type="entry name" value="Ser_HO-MeTrfase"/>
</dbReference>
<evidence type="ECO:0000256" key="5">
    <source>
        <dbReference type="ARBA" id="ARBA00022563"/>
    </source>
</evidence>
<keyword evidence="12" id="KW-0489">Methyltransferase</keyword>
<evidence type="ECO:0000256" key="10">
    <source>
        <dbReference type="PIRSR" id="PIRSR000412-50"/>
    </source>
</evidence>